<feature type="domain" description="D-apionate lactonase C-terminal" evidence="3">
    <location>
        <begin position="604"/>
        <end position="680"/>
    </location>
</feature>
<evidence type="ECO:0000313" key="4">
    <source>
        <dbReference type="EMBL" id="QYD72920.1"/>
    </source>
</evidence>
<proteinExistence type="predicted"/>
<dbReference type="Pfam" id="PF25837">
    <property type="entry name" value="Apionate_lact_N"/>
    <property type="match status" value="1"/>
</dbReference>
<dbReference type="Proteomes" id="UP000826462">
    <property type="component" value="Chromosome 2"/>
</dbReference>
<dbReference type="RefSeq" id="WP_219802397.1">
    <property type="nucleotide sequence ID" value="NZ_CP080096.1"/>
</dbReference>
<gene>
    <name evidence="4" type="ORF">KZJ38_24875</name>
</gene>
<protein>
    <submittedName>
        <fullName evidence="4">Uncharacterized protein</fullName>
    </submittedName>
</protein>
<sequence length="694" mass="74512">MKAATAMLYYGTARSVPDARQLAAGPWKVSLIDGALHAIHYQDIEVIRAVAFLVRDKDWGTCRPTVKGIEIDETQDGFRISYRAQCVNPDGDTLGYSLSIDCTAHGALTLRASATANTAFLTARCGFCVLHPIDGVAGAPARVEHSDSTVEQVSFPTLIDPWQPFKDIRSIEHDLSGTLGLPIAVRCAFTGDVFEMEDQRNWSDASFKTYSRPLEWPWPYTLEAGATIEQSVTLTVDAKAVRVSEAQEAHEARIDSPAPQLSGAQTIRIDLDAQSDRNDETIPALGVAIAADEADIALAHLALLAELAPQQLTFSFDPLAGHGTRELERFAALQRGSGIPAVLEYALPGVDTPRAEIETLAAQIDAAKLALTGIVVSPSVHRQSNPPGSISPPCPALDEVYREARRVFGSLRLGGGMLSYFTELNRKRPPLELVDWVTHATCPIVHAADDRGVMQTLEAIPHITRSCRALIGAQPYAIGPVSIGMRQNPYGSRVMPNPRGERIAMAERDPRQRALFGAAWLVGYAAALAGARLETFTLGALTGARGLADVVGAANRTNVTSDKSDADGAIGADNLRLYPAFHVAYALAQMAGATRLHCAHESRAIACMAARDVQGRVHLLLANLTDSARTVKLDTGVKQISEWHVTRIDENSALDIETASIATQAISLSQPVTLPPFACLIAVSEAAETYKASK</sequence>
<dbReference type="Pfam" id="PF25839">
    <property type="entry name" value="Apionate_lact_C"/>
    <property type="match status" value="1"/>
</dbReference>
<accession>A0ABX8V0B7</accession>
<feature type="domain" description="D-apionate lactonase TIM barrel" evidence="2">
    <location>
        <begin position="285"/>
        <end position="592"/>
    </location>
</feature>
<name>A0ABX8V0B7_9BURK</name>
<dbReference type="InterPro" id="IPR058787">
    <property type="entry name" value="ApnL_M"/>
</dbReference>
<dbReference type="Pfam" id="PF25838">
    <property type="entry name" value="Apionate_lact_M"/>
    <property type="match status" value="1"/>
</dbReference>
<organism evidence="4 5">
    <name type="scientific">Paraburkholderia edwinii</name>
    <dbReference type="NCBI Taxonomy" id="2861782"/>
    <lineage>
        <taxon>Bacteria</taxon>
        <taxon>Pseudomonadati</taxon>
        <taxon>Pseudomonadota</taxon>
        <taxon>Betaproteobacteria</taxon>
        <taxon>Burkholderiales</taxon>
        <taxon>Burkholderiaceae</taxon>
        <taxon>Paraburkholderia</taxon>
    </lineage>
</organism>
<evidence type="ECO:0000259" key="3">
    <source>
        <dbReference type="Pfam" id="PF25839"/>
    </source>
</evidence>
<dbReference type="InterPro" id="IPR058788">
    <property type="entry name" value="ApnL_N"/>
</dbReference>
<reference evidence="4 5" key="1">
    <citation type="submission" date="2021-07" db="EMBL/GenBank/DDBJ databases">
        <title>Paraburkholderia edwinii protects Aspergillus sp. from phenazines by acting as a toxin sponge.</title>
        <authorList>
            <person name="Dahlstrom K.M."/>
            <person name="Newman D.K."/>
        </authorList>
    </citation>
    <scope>NUCLEOTIDE SEQUENCE [LARGE SCALE GENOMIC DNA]</scope>
    <source>
        <strain evidence="4 5">Pe01</strain>
    </source>
</reference>
<keyword evidence="5" id="KW-1185">Reference proteome</keyword>
<evidence type="ECO:0000259" key="2">
    <source>
        <dbReference type="Pfam" id="PF25838"/>
    </source>
</evidence>
<evidence type="ECO:0000259" key="1">
    <source>
        <dbReference type="Pfam" id="PF25837"/>
    </source>
</evidence>
<dbReference type="EMBL" id="CP080096">
    <property type="protein sequence ID" value="QYD72920.1"/>
    <property type="molecule type" value="Genomic_DNA"/>
</dbReference>
<dbReference type="InterPro" id="IPR058789">
    <property type="entry name" value="ApnL_C"/>
</dbReference>
<evidence type="ECO:0000313" key="5">
    <source>
        <dbReference type="Proteomes" id="UP000826462"/>
    </source>
</evidence>
<feature type="domain" description="D-apionate lactonase N-terminal" evidence="1">
    <location>
        <begin position="8"/>
        <end position="238"/>
    </location>
</feature>